<proteinExistence type="predicted"/>
<feature type="domain" description="Secretion system C-terminal sorting" evidence="2">
    <location>
        <begin position="253"/>
        <end position="315"/>
    </location>
</feature>
<dbReference type="OrthoDB" id="9799980at2"/>
<keyword evidence="4" id="KW-1185">Reference proteome</keyword>
<sequence length="320" mass="37260">MKPENKNMKILLKRQMTLGFTGIAGFHFWDGRDPKEDGSYHTELWKNTFRAQNHMNGDDVISTLSDGWGDWWHGMGAAEYKNNLREKYSVEHQYYKSSDKRKAVGYVKNRSFNINTRGNAGTECSGYPFNNTAVESPRNTEWNDVYLFKRLRINNLKTHTEYKIDWYSNNQYIKTDCIETNKKDGIWGITLEYPELTVSHTGNNDLPVVWYVIQQQSCSSGMVQQDDIEEVEEGMNRKQLLNNQENNETILNVHPNPFQNHISIQSPQKDELILKSIEGKIIDNYEIEKGQSRVNTANFSSGMYILTFINQNRSFKLIKL</sequence>
<evidence type="ECO:0000256" key="1">
    <source>
        <dbReference type="ARBA" id="ARBA00022729"/>
    </source>
</evidence>
<dbReference type="Proteomes" id="UP000257127">
    <property type="component" value="Unassembled WGS sequence"/>
</dbReference>
<dbReference type="InterPro" id="IPR026444">
    <property type="entry name" value="Secre_tail"/>
</dbReference>
<evidence type="ECO:0000313" key="3">
    <source>
        <dbReference type="EMBL" id="RFC53094.1"/>
    </source>
</evidence>
<evidence type="ECO:0000259" key="2">
    <source>
        <dbReference type="Pfam" id="PF18962"/>
    </source>
</evidence>
<protein>
    <submittedName>
        <fullName evidence="3">T9SS C-terminal target domain-containing protein</fullName>
    </submittedName>
</protein>
<evidence type="ECO:0000313" key="4">
    <source>
        <dbReference type="Proteomes" id="UP000257127"/>
    </source>
</evidence>
<dbReference type="AlphaFoldDB" id="A0A3E1EU68"/>
<organism evidence="3 4">
    <name type="scientific">Brumimicrobium aurantiacum</name>
    <dbReference type="NCBI Taxonomy" id="1737063"/>
    <lineage>
        <taxon>Bacteria</taxon>
        <taxon>Pseudomonadati</taxon>
        <taxon>Bacteroidota</taxon>
        <taxon>Flavobacteriia</taxon>
        <taxon>Flavobacteriales</taxon>
        <taxon>Crocinitomicaceae</taxon>
        <taxon>Brumimicrobium</taxon>
    </lineage>
</organism>
<accession>A0A3E1EU68</accession>
<dbReference type="NCBIfam" id="TIGR04183">
    <property type="entry name" value="Por_Secre_tail"/>
    <property type="match status" value="1"/>
</dbReference>
<comment type="caution">
    <text evidence="3">The sequence shown here is derived from an EMBL/GenBank/DDBJ whole genome shotgun (WGS) entry which is preliminary data.</text>
</comment>
<keyword evidence="1" id="KW-0732">Signal</keyword>
<gene>
    <name evidence="3" type="ORF">DXU93_14870</name>
</gene>
<name>A0A3E1EU68_9FLAO</name>
<dbReference type="Pfam" id="PF18962">
    <property type="entry name" value="Por_Secre_tail"/>
    <property type="match status" value="1"/>
</dbReference>
<dbReference type="EMBL" id="QURB01000017">
    <property type="protein sequence ID" value="RFC53094.1"/>
    <property type="molecule type" value="Genomic_DNA"/>
</dbReference>
<reference evidence="3 4" key="1">
    <citation type="submission" date="2018-08" db="EMBL/GenBank/DDBJ databases">
        <title>The draft genome squence of Brumimicrobium sp. N62.</title>
        <authorList>
            <person name="Du Z.-J."/>
            <person name="Luo H.-R."/>
        </authorList>
    </citation>
    <scope>NUCLEOTIDE SEQUENCE [LARGE SCALE GENOMIC DNA]</scope>
    <source>
        <strain evidence="3 4">N62</strain>
    </source>
</reference>